<accession>A0AAI8V8H1</accession>
<organism evidence="2 3">
    <name type="scientific">Anthostomella pinea</name>
    <dbReference type="NCBI Taxonomy" id="933095"/>
    <lineage>
        <taxon>Eukaryota</taxon>
        <taxon>Fungi</taxon>
        <taxon>Dikarya</taxon>
        <taxon>Ascomycota</taxon>
        <taxon>Pezizomycotina</taxon>
        <taxon>Sordariomycetes</taxon>
        <taxon>Xylariomycetidae</taxon>
        <taxon>Xylariales</taxon>
        <taxon>Xylariaceae</taxon>
        <taxon>Anthostomella</taxon>
    </lineage>
</organism>
<feature type="domain" description="DUF6604" evidence="1">
    <location>
        <begin position="11"/>
        <end position="250"/>
    </location>
</feature>
<dbReference type="InterPro" id="IPR046539">
    <property type="entry name" value="DUF6604"/>
</dbReference>
<dbReference type="EMBL" id="CAUWAG010000003">
    <property type="protein sequence ID" value="CAJ2500263.1"/>
    <property type="molecule type" value="Genomic_DNA"/>
</dbReference>
<dbReference type="PANTHER" id="PTHR38795:SF1">
    <property type="entry name" value="DUF6604 DOMAIN-CONTAINING PROTEIN"/>
    <property type="match status" value="1"/>
</dbReference>
<reference evidence="2" key="1">
    <citation type="submission" date="2023-10" db="EMBL/GenBank/DDBJ databases">
        <authorList>
            <person name="Hackl T."/>
        </authorList>
    </citation>
    <scope>NUCLEOTIDE SEQUENCE</scope>
</reference>
<keyword evidence="3" id="KW-1185">Reference proteome</keyword>
<dbReference type="AlphaFoldDB" id="A0AAI8V8H1"/>
<dbReference type="Proteomes" id="UP001295740">
    <property type="component" value="Unassembled WGS sequence"/>
</dbReference>
<evidence type="ECO:0000313" key="2">
    <source>
        <dbReference type="EMBL" id="CAJ2500263.1"/>
    </source>
</evidence>
<gene>
    <name evidence="2" type="ORF">KHLLAP_LOCUS731</name>
</gene>
<evidence type="ECO:0000259" key="1">
    <source>
        <dbReference type="Pfam" id="PF20253"/>
    </source>
</evidence>
<dbReference type="Pfam" id="PF20253">
    <property type="entry name" value="DUF6604"/>
    <property type="match status" value="1"/>
</dbReference>
<name>A0AAI8V8H1_9PEZI</name>
<sequence>MLPTALKSIYQQYKADTDVVANWLATTAYARGYSSVGSDPPAKTPGTKAQHVLAIKDFTPMAAHLANTATLKVPHFFAVAIERAIRVRKAFSKKLAASGAFTDIESDSKHAYFVNVLEEVRNLLKPALEAGVFNAEELKNAETTTEKSKNPLTNVFGILGVYEPSDAFINAPDVVVPKTPELEYIAESDKSTDEAIFALTALFDDYELLRTEITSLWAKYVAGSLDLAAVSVATNTAFEIARALEDDIQPILENNGGSERLVYTYFEALSSARGVEIMPKQRPYDAFNLEAYDIAKICLVNTQATLNRYRADNPPNTTFIIYDGVFGWYDEALGASGETNRRKDEQDTTGLLEILTGLHFLCSHLGKGLVEDEMVRGMDAMMNAPWGSTTPLWFAWAAQIYLDILQNLGKDCDKGYHEMQQEVFKIKKAMADVPIKCPERNNVLGRLRDGIRIR</sequence>
<proteinExistence type="predicted"/>
<comment type="caution">
    <text evidence="2">The sequence shown here is derived from an EMBL/GenBank/DDBJ whole genome shotgun (WGS) entry which is preliminary data.</text>
</comment>
<protein>
    <submittedName>
        <fullName evidence="2">Uu.00g031160.m01.CDS01</fullName>
    </submittedName>
</protein>
<dbReference type="PANTHER" id="PTHR38795">
    <property type="entry name" value="DUF6604 DOMAIN-CONTAINING PROTEIN"/>
    <property type="match status" value="1"/>
</dbReference>
<evidence type="ECO:0000313" key="3">
    <source>
        <dbReference type="Proteomes" id="UP001295740"/>
    </source>
</evidence>